<evidence type="ECO:0000256" key="1">
    <source>
        <dbReference type="ARBA" id="ARBA00010926"/>
    </source>
</evidence>
<dbReference type="InterPro" id="IPR032640">
    <property type="entry name" value="AMPK1_CBM"/>
</dbReference>
<evidence type="ECO:0000313" key="5">
    <source>
        <dbReference type="EMBL" id="KAJ7728820.1"/>
    </source>
</evidence>
<feature type="domain" description="Association with the SNF1 complex (ASC)" evidence="4">
    <location>
        <begin position="226"/>
        <end position="446"/>
    </location>
</feature>
<protein>
    <submittedName>
        <fullName evidence="5">5'-AMP-activated protein kinase beta subunit, interation domain-containing protein</fullName>
    </submittedName>
</protein>
<dbReference type="GO" id="GO:0005737">
    <property type="term" value="C:cytoplasm"/>
    <property type="evidence" value="ECO:0007669"/>
    <property type="project" value="TreeGrafter"/>
</dbReference>
<dbReference type="PANTHER" id="PTHR10343">
    <property type="entry name" value="5'-AMP-ACTIVATED PROTEIN KINASE , BETA SUBUNIT"/>
    <property type="match status" value="1"/>
</dbReference>
<comment type="similarity">
    <text evidence="1">Belongs to the 5'-AMP-activated protein kinase beta subunit family.</text>
</comment>
<dbReference type="GO" id="GO:0005634">
    <property type="term" value="C:nucleus"/>
    <property type="evidence" value="ECO:0007669"/>
    <property type="project" value="TreeGrafter"/>
</dbReference>
<dbReference type="SUPFAM" id="SSF81296">
    <property type="entry name" value="E set domains"/>
    <property type="match status" value="1"/>
</dbReference>
<dbReference type="InterPro" id="IPR006828">
    <property type="entry name" value="ASC_dom"/>
</dbReference>
<feature type="transmembrane region" description="Helical" evidence="3">
    <location>
        <begin position="52"/>
        <end position="73"/>
    </location>
</feature>
<dbReference type="Proteomes" id="UP001215280">
    <property type="component" value="Unassembled WGS sequence"/>
</dbReference>
<dbReference type="Gene3D" id="2.60.40.10">
    <property type="entry name" value="Immunoglobulins"/>
    <property type="match status" value="1"/>
</dbReference>
<feature type="region of interest" description="Disordered" evidence="2">
    <location>
        <begin position="166"/>
        <end position="185"/>
    </location>
</feature>
<keyword evidence="3" id="KW-1133">Transmembrane helix</keyword>
<dbReference type="PANTHER" id="PTHR10343:SF84">
    <property type="entry name" value="5'-AMP-ACTIVATED PROTEIN KINASE SUBUNIT BETA-1"/>
    <property type="match status" value="1"/>
</dbReference>
<keyword evidence="6" id="KW-1185">Reference proteome</keyword>
<dbReference type="GO" id="GO:0031588">
    <property type="term" value="C:nucleotide-activated protein kinase complex"/>
    <property type="evidence" value="ECO:0007669"/>
    <property type="project" value="TreeGrafter"/>
</dbReference>
<keyword evidence="5" id="KW-0418">Kinase</keyword>
<dbReference type="SMART" id="SM01010">
    <property type="entry name" value="AMPKBI"/>
    <property type="match status" value="1"/>
</dbReference>
<feature type="compositionally biased region" description="Polar residues" evidence="2">
    <location>
        <begin position="167"/>
        <end position="179"/>
    </location>
</feature>
<dbReference type="InterPro" id="IPR050827">
    <property type="entry name" value="CRP1_MDG1_kinase"/>
</dbReference>
<proteinExistence type="inferred from homology"/>
<dbReference type="InterPro" id="IPR037256">
    <property type="entry name" value="ASC_dom_sf"/>
</dbReference>
<keyword evidence="5" id="KW-0808">Transferase</keyword>
<organism evidence="5 6">
    <name type="scientific">Mycena maculata</name>
    <dbReference type="NCBI Taxonomy" id="230809"/>
    <lineage>
        <taxon>Eukaryota</taxon>
        <taxon>Fungi</taxon>
        <taxon>Dikarya</taxon>
        <taxon>Basidiomycota</taxon>
        <taxon>Agaricomycotina</taxon>
        <taxon>Agaricomycetes</taxon>
        <taxon>Agaricomycetidae</taxon>
        <taxon>Agaricales</taxon>
        <taxon>Marasmiineae</taxon>
        <taxon>Mycenaceae</taxon>
        <taxon>Mycena</taxon>
    </lineage>
</organism>
<dbReference type="EMBL" id="JARJLG010000202">
    <property type="protein sequence ID" value="KAJ7728820.1"/>
    <property type="molecule type" value="Genomic_DNA"/>
</dbReference>
<dbReference type="GO" id="GO:0007165">
    <property type="term" value="P:signal transduction"/>
    <property type="evidence" value="ECO:0007669"/>
    <property type="project" value="TreeGrafter"/>
</dbReference>
<reference evidence="5" key="1">
    <citation type="submission" date="2023-03" db="EMBL/GenBank/DDBJ databases">
        <title>Massive genome expansion in bonnet fungi (Mycena s.s.) driven by repeated elements and novel gene families across ecological guilds.</title>
        <authorList>
            <consortium name="Lawrence Berkeley National Laboratory"/>
            <person name="Harder C.B."/>
            <person name="Miyauchi S."/>
            <person name="Viragh M."/>
            <person name="Kuo A."/>
            <person name="Thoen E."/>
            <person name="Andreopoulos B."/>
            <person name="Lu D."/>
            <person name="Skrede I."/>
            <person name="Drula E."/>
            <person name="Henrissat B."/>
            <person name="Morin E."/>
            <person name="Kohler A."/>
            <person name="Barry K."/>
            <person name="LaButti K."/>
            <person name="Morin E."/>
            <person name="Salamov A."/>
            <person name="Lipzen A."/>
            <person name="Mereny Z."/>
            <person name="Hegedus B."/>
            <person name="Baldrian P."/>
            <person name="Stursova M."/>
            <person name="Weitz H."/>
            <person name="Taylor A."/>
            <person name="Grigoriev I.V."/>
            <person name="Nagy L.G."/>
            <person name="Martin F."/>
            <person name="Kauserud H."/>
        </authorList>
    </citation>
    <scope>NUCLEOTIDE SEQUENCE</scope>
    <source>
        <strain evidence="5">CBHHK188m</strain>
    </source>
</reference>
<accession>A0AAD7MRI6</accession>
<evidence type="ECO:0000259" key="4">
    <source>
        <dbReference type="SMART" id="SM01010"/>
    </source>
</evidence>
<dbReference type="InterPro" id="IPR014756">
    <property type="entry name" value="Ig_E-set"/>
</dbReference>
<evidence type="ECO:0000256" key="3">
    <source>
        <dbReference type="SAM" id="Phobius"/>
    </source>
</evidence>
<name>A0AAD7MRI6_9AGAR</name>
<keyword evidence="3" id="KW-0472">Membrane</keyword>
<dbReference type="CDD" id="cd02859">
    <property type="entry name" value="E_set_AMPKbeta_like_N"/>
    <property type="match status" value="1"/>
</dbReference>
<dbReference type="AlphaFoldDB" id="A0AAD7MRI6"/>
<gene>
    <name evidence="5" type="ORF">DFH07DRAFT_969728</name>
</gene>
<keyword evidence="3" id="KW-0812">Transmembrane</keyword>
<dbReference type="GO" id="GO:0019901">
    <property type="term" value="F:protein kinase binding"/>
    <property type="evidence" value="ECO:0007669"/>
    <property type="project" value="TreeGrafter"/>
</dbReference>
<sequence>MARRVVLHRRLHTSFAPCAAETPRMRAETGAHLSPADLGRALPYSIARYPRMCSAVLGLLLPLYFAGVLVIAWEQAVGGRNSCGWSPTGSFTTTIHLPPGTHHFRFIVDGATVVAPPTEIPNAVDDQGFIANYVAVPGPIATTTPSTASVPPTSASAAAAATCAAGNKTSPGTSATVSSGAGRPQKRCRLPVHPDGSFWAHSSAGGSHEDVRLAERVIGAAGAGDGFGARGPWTNEIPEALVRAAEQEEAWLDAQVQYQQHPPPEGRDGSRGRHIVLNGFAPEPMVPPAPRLPRHLERLILNRPSPGVVIPRVGAGAGNGGASGSSMNAVGASPALRATTASGTDVGVPGMMSFTSAGNGGGGHSGTTTPGAERTNATHPQFGGGGLPGPSGGMPLIADDPSALQTPSHAVLYHLCTSSIRDKTIAVGASTRYRQKYLTTVYYKPAVPVGLEE</sequence>
<dbReference type="InterPro" id="IPR013783">
    <property type="entry name" value="Ig-like_fold"/>
</dbReference>
<dbReference type="GO" id="GO:0016301">
    <property type="term" value="F:kinase activity"/>
    <property type="evidence" value="ECO:0007669"/>
    <property type="project" value="UniProtKB-KW"/>
</dbReference>
<comment type="caution">
    <text evidence="5">The sequence shown here is derived from an EMBL/GenBank/DDBJ whole genome shotgun (WGS) entry which is preliminary data.</text>
</comment>
<dbReference type="Pfam" id="PF04739">
    <property type="entry name" value="AMPKBI"/>
    <property type="match status" value="1"/>
</dbReference>
<evidence type="ECO:0000256" key="2">
    <source>
        <dbReference type="SAM" id="MobiDB-lite"/>
    </source>
</evidence>
<dbReference type="Pfam" id="PF16561">
    <property type="entry name" value="AMPK1_CBM"/>
    <property type="match status" value="1"/>
</dbReference>
<evidence type="ECO:0000313" key="6">
    <source>
        <dbReference type="Proteomes" id="UP001215280"/>
    </source>
</evidence>
<dbReference type="SUPFAM" id="SSF160219">
    <property type="entry name" value="AMPKBI-like"/>
    <property type="match status" value="1"/>
</dbReference>
<dbReference type="Gene3D" id="6.20.250.60">
    <property type="match status" value="1"/>
</dbReference>